<feature type="active site" description="Charge relay system" evidence="5">
    <location>
        <position position="477"/>
    </location>
</feature>
<keyword evidence="8" id="KW-0732">Signal</keyword>
<dbReference type="PANTHER" id="PTHR43806:SF61">
    <property type="entry name" value="PEPTIDASE S8_S53 DOMAIN-CONTAINING PROTEIN"/>
    <property type="match status" value="1"/>
</dbReference>
<dbReference type="InParanoid" id="F0ZI18"/>
<dbReference type="PRINTS" id="PR00723">
    <property type="entry name" value="SUBTILISIN"/>
</dbReference>
<dbReference type="PANTHER" id="PTHR43806">
    <property type="entry name" value="PEPTIDASE S8"/>
    <property type="match status" value="1"/>
</dbReference>
<dbReference type="InterPro" id="IPR000742">
    <property type="entry name" value="EGF"/>
</dbReference>
<dbReference type="AlphaFoldDB" id="F0ZI18"/>
<dbReference type="Proteomes" id="UP000001064">
    <property type="component" value="Unassembled WGS sequence"/>
</dbReference>
<dbReference type="STRING" id="5786.F0ZI18"/>
<feature type="active site" description="Charge relay system" evidence="5">
    <location>
        <position position="305"/>
    </location>
</feature>
<evidence type="ECO:0000259" key="9">
    <source>
        <dbReference type="PROSITE" id="PS00022"/>
    </source>
</evidence>
<evidence type="ECO:0000256" key="3">
    <source>
        <dbReference type="ARBA" id="ARBA00022801"/>
    </source>
</evidence>
<keyword evidence="7" id="KW-0812">Transmembrane</keyword>
<dbReference type="InterPro" id="IPR050131">
    <property type="entry name" value="Peptidase_S8_subtilisin-like"/>
</dbReference>
<feature type="chain" id="PRO_5003262441" description="EGF-like domain-containing protein" evidence="8">
    <location>
        <begin position="17"/>
        <end position="722"/>
    </location>
</feature>
<evidence type="ECO:0000256" key="6">
    <source>
        <dbReference type="SAM" id="MobiDB-lite"/>
    </source>
</evidence>
<dbReference type="InterPro" id="IPR000209">
    <property type="entry name" value="Peptidase_S8/S53_dom"/>
</dbReference>
<feature type="region of interest" description="Disordered" evidence="6">
    <location>
        <begin position="642"/>
        <end position="673"/>
    </location>
</feature>
<accession>F0ZI18</accession>
<dbReference type="Gene3D" id="3.40.50.200">
    <property type="entry name" value="Peptidase S8/S53 domain"/>
    <property type="match status" value="1"/>
</dbReference>
<keyword evidence="4 5" id="KW-0720">Serine protease</keyword>
<keyword evidence="11" id="KW-1185">Reference proteome</keyword>
<protein>
    <recommendedName>
        <fullName evidence="9">EGF-like domain-containing protein</fullName>
    </recommendedName>
</protein>
<dbReference type="KEGG" id="dpp:DICPUDRAFT_47162"/>
<feature type="active site" description="Charge relay system" evidence="5">
    <location>
        <position position="259"/>
    </location>
</feature>
<evidence type="ECO:0000256" key="4">
    <source>
        <dbReference type="ARBA" id="ARBA00022825"/>
    </source>
</evidence>
<feature type="transmembrane region" description="Helical" evidence="7">
    <location>
        <begin position="683"/>
        <end position="710"/>
    </location>
</feature>
<feature type="signal peptide" evidence="8">
    <location>
        <begin position="1"/>
        <end position="16"/>
    </location>
</feature>
<dbReference type="InterPro" id="IPR036852">
    <property type="entry name" value="Peptidase_S8/S53_dom_sf"/>
</dbReference>
<evidence type="ECO:0000256" key="5">
    <source>
        <dbReference type="PROSITE-ProRule" id="PRU01240"/>
    </source>
</evidence>
<dbReference type="InterPro" id="IPR015500">
    <property type="entry name" value="Peptidase_S8_subtilisin-rel"/>
</dbReference>
<evidence type="ECO:0000256" key="1">
    <source>
        <dbReference type="ARBA" id="ARBA00011073"/>
    </source>
</evidence>
<dbReference type="eggNOG" id="KOG4266">
    <property type="taxonomic scope" value="Eukaryota"/>
</dbReference>
<dbReference type="Pfam" id="PF00082">
    <property type="entry name" value="Peptidase_S8"/>
    <property type="match status" value="1"/>
</dbReference>
<dbReference type="OrthoDB" id="19801at2759"/>
<evidence type="ECO:0000313" key="11">
    <source>
        <dbReference type="Proteomes" id="UP000001064"/>
    </source>
</evidence>
<dbReference type="GO" id="GO:0006508">
    <property type="term" value="P:proteolysis"/>
    <property type="evidence" value="ECO:0007669"/>
    <property type="project" value="UniProtKB-KW"/>
</dbReference>
<dbReference type="GeneID" id="10500711"/>
<name>F0ZI18_DICPU</name>
<dbReference type="RefSeq" id="XP_003287049.1">
    <property type="nucleotide sequence ID" value="XM_003287001.1"/>
</dbReference>
<dbReference type="OMA" id="CKSKNDY"/>
<dbReference type="FunFam" id="3.40.50.200:FF:000030">
    <property type="entry name" value="Uncharacterized protein"/>
    <property type="match status" value="1"/>
</dbReference>
<dbReference type="VEuPathDB" id="AmoebaDB:DICPUDRAFT_47162"/>
<evidence type="ECO:0000313" key="10">
    <source>
        <dbReference type="EMBL" id="EGC36416.1"/>
    </source>
</evidence>
<evidence type="ECO:0000256" key="2">
    <source>
        <dbReference type="ARBA" id="ARBA00022670"/>
    </source>
</evidence>
<dbReference type="EMBL" id="GL871027">
    <property type="protein sequence ID" value="EGC36416.1"/>
    <property type="molecule type" value="Genomic_DNA"/>
</dbReference>
<comment type="similarity">
    <text evidence="1 5">Belongs to the peptidase S8 family.</text>
</comment>
<gene>
    <name evidence="10" type="ORF">DICPUDRAFT_47162</name>
</gene>
<dbReference type="PROSITE" id="PS51892">
    <property type="entry name" value="SUBTILASE"/>
    <property type="match status" value="1"/>
</dbReference>
<sequence>MKYLLLIILLINLNYCFIIDNNNRGQYKISEKLINKINDNSNNLKIWIEFTVKDISHHNDNSFVDNSSGDNLTKKQIIDLIGIHNDSIERRSKRIASTIDIDNHDLPISDYFIKEVLNCNNNIILNYKSNWLNSISISIKNKNKKQLKDIVNCIQKKSFVKNLDLVLKYKNNLNRKNNSNDNDNNNNNNNLKFQNKLLELNIKNNYSNKTINEIFNNTNKVKLDEKFYGLSYKGLKQANIDKLHQEGYYGTNIKILIIDSGFYKDHESLKHINYIGEYNYVDKKNDTQDEFDPNLTDPTMSQNAHGTATLSVIGGFAPGKLIGSAFNASYFLAKTEIIFEENLVEEDYWIAALEMGERMGIDLVTSSLGYKEWYRFSDLNGKTTRISKAANLAIKKGLVIVISTGNDDKKGIDSPTDSEYVIAVGGVTPSGHEKSFISSMGPSSDGRIKPDIMALGEQVQIAYFTGKDHYRLEIGTSFSSQIVAGGIALIMEKNKDWNAYQIYEAITKTASKANNPDINMGYGIFNAYAASQYNPSKHSCIEVGCLNNGVCKSKNDYPYDGHSFEDVVIGHCKCPPAYYGIQCQYKREICNQELCNYRYGVCQINEFLKENNSLSYNCISPNNIKKLKVNFDPNILILKTNNSTNNSNNSSSSSNNSSDNTNNNSLNKNNNNNNNNSISNEKFILIICIIVGFSVLIITILLILSIKLFLNIKLNIKNNSMI</sequence>
<reference evidence="11" key="1">
    <citation type="journal article" date="2011" name="Genome Biol.">
        <title>Comparative genomics of the social amoebae Dictyostelium discoideum and Dictyostelium purpureum.</title>
        <authorList>
            <consortium name="US DOE Joint Genome Institute (JGI-PGF)"/>
            <person name="Sucgang R."/>
            <person name="Kuo A."/>
            <person name="Tian X."/>
            <person name="Salerno W."/>
            <person name="Parikh A."/>
            <person name="Feasley C.L."/>
            <person name="Dalin E."/>
            <person name="Tu H."/>
            <person name="Huang E."/>
            <person name="Barry K."/>
            <person name="Lindquist E."/>
            <person name="Shapiro H."/>
            <person name="Bruce D."/>
            <person name="Schmutz J."/>
            <person name="Salamov A."/>
            <person name="Fey P."/>
            <person name="Gaudet P."/>
            <person name="Anjard C."/>
            <person name="Babu M.M."/>
            <person name="Basu S."/>
            <person name="Bushmanova Y."/>
            <person name="van der Wel H."/>
            <person name="Katoh-Kurasawa M."/>
            <person name="Dinh C."/>
            <person name="Coutinho P.M."/>
            <person name="Saito T."/>
            <person name="Elias M."/>
            <person name="Schaap P."/>
            <person name="Kay R.R."/>
            <person name="Henrissat B."/>
            <person name="Eichinger L."/>
            <person name="Rivero F."/>
            <person name="Putnam N.H."/>
            <person name="West C.M."/>
            <person name="Loomis W.F."/>
            <person name="Chisholm R.L."/>
            <person name="Shaulsky G."/>
            <person name="Strassmann J.E."/>
            <person name="Queller D.C."/>
            <person name="Kuspa A."/>
            <person name="Grigoriev I.V."/>
        </authorList>
    </citation>
    <scope>NUCLEOTIDE SEQUENCE [LARGE SCALE GENOMIC DNA]</scope>
    <source>
        <strain evidence="11">QSDP1</strain>
    </source>
</reference>
<dbReference type="SUPFAM" id="SSF52743">
    <property type="entry name" value="Subtilisin-like"/>
    <property type="match status" value="1"/>
</dbReference>
<feature type="domain" description="EGF-like" evidence="9">
    <location>
        <begin position="572"/>
        <end position="583"/>
    </location>
</feature>
<keyword evidence="7" id="KW-1133">Transmembrane helix</keyword>
<dbReference type="GO" id="GO:0004252">
    <property type="term" value="F:serine-type endopeptidase activity"/>
    <property type="evidence" value="ECO:0000318"/>
    <property type="project" value="GO_Central"/>
</dbReference>
<dbReference type="PROSITE" id="PS00022">
    <property type="entry name" value="EGF_1"/>
    <property type="match status" value="1"/>
</dbReference>
<evidence type="ECO:0000256" key="7">
    <source>
        <dbReference type="SAM" id="Phobius"/>
    </source>
</evidence>
<organism evidence="10 11">
    <name type="scientific">Dictyostelium purpureum</name>
    <name type="common">Slime mold</name>
    <dbReference type="NCBI Taxonomy" id="5786"/>
    <lineage>
        <taxon>Eukaryota</taxon>
        <taxon>Amoebozoa</taxon>
        <taxon>Evosea</taxon>
        <taxon>Eumycetozoa</taxon>
        <taxon>Dictyostelia</taxon>
        <taxon>Dictyosteliales</taxon>
        <taxon>Dictyosteliaceae</taxon>
        <taxon>Dictyostelium</taxon>
    </lineage>
</organism>
<dbReference type="Gene3D" id="2.10.25.10">
    <property type="entry name" value="Laminin"/>
    <property type="match status" value="1"/>
</dbReference>
<keyword evidence="2 5" id="KW-0645">Protease</keyword>
<proteinExistence type="inferred from homology"/>
<evidence type="ECO:0000256" key="8">
    <source>
        <dbReference type="SAM" id="SignalP"/>
    </source>
</evidence>
<keyword evidence="3 5" id="KW-0378">Hydrolase</keyword>
<keyword evidence="7" id="KW-0472">Membrane</keyword>